<accession>A0A327YZ41</accession>
<feature type="region of interest" description="Disordered" evidence="1">
    <location>
        <begin position="165"/>
        <end position="200"/>
    </location>
</feature>
<sequence length="310" mass="33073">MATSSVTLRSVCVVRRRRRWATPAIRLRCQAPPSLGHPANPVYAGRPSGGVAVGAWSSSRSVAGAGRSAAPCAEVGTPAPARRGPSRNASPAGAGSRPRSEAQPGHHAGPAQSHPPRTRICHAARTRRRQGRRRVDQVAQNVNVCSHQRPGRDEVAQIATVCPHPHKSERSCAPIPVPSPRPTPRPRAHRVPPFPRPPRVPGPTVCFRPRAHPASQGPPCALGPRLKPPPCAPGPHPKSTRGTDFRHACRLTVRSASEADAPPRAPRSRVELRRAIRTRNRHAAREFGSGVGLGLRLGSVPRIMPIGDCA</sequence>
<organism evidence="2 3">
    <name type="scientific">Actinoplanes lutulentus</name>
    <dbReference type="NCBI Taxonomy" id="1287878"/>
    <lineage>
        <taxon>Bacteria</taxon>
        <taxon>Bacillati</taxon>
        <taxon>Actinomycetota</taxon>
        <taxon>Actinomycetes</taxon>
        <taxon>Micromonosporales</taxon>
        <taxon>Micromonosporaceae</taxon>
        <taxon>Actinoplanes</taxon>
    </lineage>
</organism>
<evidence type="ECO:0000256" key="1">
    <source>
        <dbReference type="SAM" id="MobiDB-lite"/>
    </source>
</evidence>
<dbReference type="AlphaFoldDB" id="A0A327YZ41"/>
<protein>
    <submittedName>
        <fullName evidence="2">Uncharacterized protein</fullName>
    </submittedName>
</protein>
<keyword evidence="3" id="KW-1185">Reference proteome</keyword>
<proteinExistence type="predicted"/>
<evidence type="ECO:0000313" key="2">
    <source>
        <dbReference type="EMBL" id="RAK27117.1"/>
    </source>
</evidence>
<evidence type="ECO:0000313" key="3">
    <source>
        <dbReference type="Proteomes" id="UP000249341"/>
    </source>
</evidence>
<feature type="region of interest" description="Disordered" evidence="1">
    <location>
        <begin position="67"/>
        <end position="119"/>
    </location>
</feature>
<dbReference type="EMBL" id="QLMJ01000024">
    <property type="protein sequence ID" value="RAK27117.1"/>
    <property type="molecule type" value="Genomic_DNA"/>
</dbReference>
<reference evidence="2 3" key="1">
    <citation type="submission" date="2018-06" db="EMBL/GenBank/DDBJ databases">
        <title>Genomic Encyclopedia of Type Strains, Phase III (KMG-III): the genomes of soil and plant-associated and newly described type strains.</title>
        <authorList>
            <person name="Whitman W."/>
        </authorList>
    </citation>
    <scope>NUCLEOTIDE SEQUENCE [LARGE SCALE GENOMIC DNA]</scope>
    <source>
        <strain evidence="2 3">CGMCC 4.7090</strain>
    </source>
</reference>
<name>A0A327YZ41_9ACTN</name>
<dbReference type="Proteomes" id="UP000249341">
    <property type="component" value="Unassembled WGS sequence"/>
</dbReference>
<gene>
    <name evidence="2" type="ORF">B0I29_1241</name>
</gene>
<comment type="caution">
    <text evidence="2">The sequence shown here is derived from an EMBL/GenBank/DDBJ whole genome shotgun (WGS) entry which is preliminary data.</text>
</comment>